<name>A0A1I0CQF2_9FIRM</name>
<dbReference type="AlphaFoldDB" id="A0A1I0CQF2"/>
<evidence type="ECO:0000313" key="3">
    <source>
        <dbReference type="Proteomes" id="UP000198612"/>
    </source>
</evidence>
<dbReference type="RefSeq" id="WP_176760087.1">
    <property type="nucleotide sequence ID" value="NZ_FNBJ01000050.1"/>
</dbReference>
<evidence type="ECO:0000313" key="1">
    <source>
        <dbReference type="EMBL" id="SDG13287.1"/>
    </source>
</evidence>
<keyword evidence="4" id="KW-1185">Reference proteome</keyword>
<proteinExistence type="predicted"/>
<protein>
    <submittedName>
        <fullName evidence="2">Uncharacterized protein</fullName>
    </submittedName>
</protein>
<gene>
    <name evidence="1" type="ORF">SAMN04488598_1508</name>
    <name evidence="2" type="ORF">SAMN04515652_14214</name>
</gene>
<dbReference type="Proteomes" id="UP000198612">
    <property type="component" value="Unassembled WGS sequence"/>
</dbReference>
<evidence type="ECO:0000313" key="2">
    <source>
        <dbReference type="EMBL" id="SET21988.1"/>
    </source>
</evidence>
<dbReference type="EMBL" id="FNBJ01000050">
    <property type="protein sequence ID" value="SDG13287.1"/>
    <property type="molecule type" value="Genomic_DNA"/>
</dbReference>
<dbReference type="Proteomes" id="UP000199519">
    <property type="component" value="Unassembled WGS sequence"/>
</dbReference>
<evidence type="ECO:0000313" key="4">
    <source>
        <dbReference type="Proteomes" id="UP000199519"/>
    </source>
</evidence>
<accession>A0A1I0CQF2</accession>
<dbReference type="EMBL" id="FOHG01000042">
    <property type="protein sequence ID" value="SET21988.1"/>
    <property type="molecule type" value="Genomic_DNA"/>
</dbReference>
<reference evidence="3 4" key="1">
    <citation type="submission" date="2016-10" db="EMBL/GenBank/DDBJ databases">
        <authorList>
            <person name="Varghese N."/>
            <person name="Submissions S."/>
        </authorList>
    </citation>
    <scope>NUCLEOTIDE SEQUENCE [LARGE SCALE GENOMIC DNA]</scope>
    <source>
        <strain evidence="1 4">WG2</strain>
        <strain evidence="2 3">WG5</strain>
    </source>
</reference>
<organism evidence="2 3">
    <name type="scientific">Halanaerobium congolense</name>
    <dbReference type="NCBI Taxonomy" id="54121"/>
    <lineage>
        <taxon>Bacteria</taxon>
        <taxon>Bacillati</taxon>
        <taxon>Bacillota</taxon>
        <taxon>Clostridia</taxon>
        <taxon>Halanaerobiales</taxon>
        <taxon>Halanaerobiaceae</taxon>
        <taxon>Halanaerobium</taxon>
    </lineage>
</organism>
<sequence length="45" mass="5363">MTSDDNARLPKESLEQSLKEMKLMREGEMKKVTWEEFRSSSRNDN</sequence>